<proteinExistence type="predicted"/>
<dbReference type="PROSITE" id="PS50943">
    <property type="entry name" value="HTH_CROC1"/>
    <property type="match status" value="1"/>
</dbReference>
<dbReference type="SUPFAM" id="SSF47413">
    <property type="entry name" value="lambda repressor-like DNA-binding domains"/>
    <property type="match status" value="1"/>
</dbReference>
<sequence>MFIIVNMVMPSYDAAMSPLLSPTDLRIREAIRAAMEAESPRLTQQALADRLSISQPAVAALLAGRRGQIPQSLVDLLDALGLEITLQPRSSGSEG</sequence>
<protein>
    <recommendedName>
        <fullName evidence="1">HTH cro/C1-type domain-containing protein</fullName>
    </recommendedName>
</protein>
<keyword evidence="3" id="KW-1185">Reference proteome</keyword>
<dbReference type="SMART" id="SM00530">
    <property type="entry name" value="HTH_XRE"/>
    <property type="match status" value="1"/>
</dbReference>
<dbReference type="CDD" id="cd00093">
    <property type="entry name" value="HTH_XRE"/>
    <property type="match status" value="1"/>
</dbReference>
<dbReference type="InterPro" id="IPR001387">
    <property type="entry name" value="Cro/C1-type_HTH"/>
</dbReference>
<evidence type="ECO:0000313" key="3">
    <source>
        <dbReference type="Proteomes" id="UP001401887"/>
    </source>
</evidence>
<reference evidence="2 3" key="1">
    <citation type="submission" date="2024-02" db="EMBL/GenBank/DDBJ databases">
        <title>Deinococcus carri NBRC 110142.</title>
        <authorList>
            <person name="Ichikawa N."/>
            <person name="Katano-Makiyama Y."/>
            <person name="Hidaka K."/>
        </authorList>
    </citation>
    <scope>NUCLEOTIDE SEQUENCE [LARGE SCALE GENOMIC DNA]</scope>
    <source>
        <strain evidence="2 3">NBRC 110142</strain>
    </source>
</reference>
<dbReference type="EMBL" id="BAABRP010000009">
    <property type="protein sequence ID" value="GAA5513681.1"/>
    <property type="molecule type" value="Genomic_DNA"/>
</dbReference>
<evidence type="ECO:0000259" key="1">
    <source>
        <dbReference type="PROSITE" id="PS50943"/>
    </source>
</evidence>
<comment type="caution">
    <text evidence="2">The sequence shown here is derived from an EMBL/GenBank/DDBJ whole genome shotgun (WGS) entry which is preliminary data.</text>
</comment>
<feature type="domain" description="HTH cro/C1-type" evidence="1">
    <location>
        <begin position="31"/>
        <end position="87"/>
    </location>
</feature>
<accession>A0ABP9W9I9</accession>
<dbReference type="Proteomes" id="UP001401887">
    <property type="component" value="Unassembled WGS sequence"/>
</dbReference>
<dbReference type="InterPro" id="IPR010982">
    <property type="entry name" value="Lambda_DNA-bd_dom_sf"/>
</dbReference>
<gene>
    <name evidence="2" type="ORF">Dcar01_02425</name>
</gene>
<name>A0ABP9W9I9_9DEIO</name>
<evidence type="ECO:0000313" key="2">
    <source>
        <dbReference type="EMBL" id="GAA5513681.1"/>
    </source>
</evidence>
<organism evidence="2 3">
    <name type="scientific">Deinococcus carri</name>
    <dbReference type="NCBI Taxonomy" id="1211323"/>
    <lineage>
        <taxon>Bacteria</taxon>
        <taxon>Thermotogati</taxon>
        <taxon>Deinococcota</taxon>
        <taxon>Deinococci</taxon>
        <taxon>Deinococcales</taxon>
        <taxon>Deinococcaceae</taxon>
        <taxon>Deinococcus</taxon>
    </lineage>
</organism>
<dbReference type="Gene3D" id="1.10.260.40">
    <property type="entry name" value="lambda repressor-like DNA-binding domains"/>
    <property type="match status" value="1"/>
</dbReference>